<dbReference type="SUPFAM" id="SSF54534">
    <property type="entry name" value="FKBP-like"/>
    <property type="match status" value="1"/>
</dbReference>
<dbReference type="OrthoDB" id="14196at2"/>
<evidence type="ECO:0000256" key="2">
    <source>
        <dbReference type="ARBA" id="ARBA00013194"/>
    </source>
</evidence>
<dbReference type="InterPro" id="IPR050245">
    <property type="entry name" value="PrsA_foldase"/>
</dbReference>
<keyword evidence="3" id="KW-0732">Signal</keyword>
<evidence type="ECO:0000256" key="5">
    <source>
        <dbReference type="ARBA" id="ARBA00023235"/>
    </source>
</evidence>
<dbReference type="PROSITE" id="PS01096">
    <property type="entry name" value="PPIC_PPIASE_1"/>
    <property type="match status" value="1"/>
</dbReference>
<evidence type="ECO:0000259" key="9">
    <source>
        <dbReference type="PROSITE" id="PS50198"/>
    </source>
</evidence>
<feature type="compositionally biased region" description="Low complexity" evidence="7">
    <location>
        <begin position="381"/>
        <end position="400"/>
    </location>
</feature>
<reference evidence="10 11" key="1">
    <citation type="submission" date="2019-04" db="EMBL/GenBank/DDBJ databases">
        <title>Cohnella sp. nov. isolated from preserved vegetables.</title>
        <authorList>
            <person name="Lin S.-Y."/>
            <person name="Hung M.-H."/>
            <person name="Young C.-C."/>
        </authorList>
    </citation>
    <scope>NUCLEOTIDE SEQUENCE [LARGE SCALE GENOMIC DNA]</scope>
    <source>
        <strain evidence="10 11">CC-MHH1044</strain>
    </source>
</reference>
<sequence>MVLLILEEGLTRMSDIRKDSEELNQDEIKLNKDNAADEQASDTGVFDIVEADAEDDNTSASGVTEKEAEPKPAAVPVVKAPWPWIVIAVVAVIALIVVLVVDRGGSGSEAVGELDGKSITKADLMDELIKQSGEASIGSQLDQVMMYKVIKLEAEKTGKEVNEADIDAYILNIREANGITSDEQFESALASSGMTVESFREQVLPQLELRLVFEKRLAPTEDDLKAYFEENKDSYGEEEQVQASHILLSTKEEAEAVLKQLKEGADFATLAQEKSIDTGSAASGGDLGYFGKGVMNEQFETAAFALKKGEISDVVESPNGFHIIKLVDHKDAVTASYDDVKDQVKNDYLDSKINEGFSDWYTEAKKADGYKNFLTDEDATAASEEPSASASSSPEASAAQ</sequence>
<evidence type="ECO:0000313" key="10">
    <source>
        <dbReference type="EMBL" id="THF75888.1"/>
    </source>
</evidence>
<evidence type="ECO:0000256" key="7">
    <source>
        <dbReference type="SAM" id="MobiDB-lite"/>
    </source>
</evidence>
<keyword evidence="5 6" id="KW-0413">Isomerase</keyword>
<dbReference type="EMBL" id="SSOB01000028">
    <property type="protein sequence ID" value="THF75888.1"/>
    <property type="molecule type" value="Genomic_DNA"/>
</dbReference>
<accession>A0A4S4BM69</accession>
<protein>
    <recommendedName>
        <fullName evidence="2">peptidylprolyl isomerase</fullName>
        <ecNumber evidence="2">5.2.1.8</ecNumber>
    </recommendedName>
</protein>
<gene>
    <name evidence="10" type="ORF">E6C55_20505</name>
</gene>
<keyword evidence="8" id="KW-0812">Transmembrane</keyword>
<dbReference type="PANTHER" id="PTHR47245">
    <property type="entry name" value="PEPTIDYLPROLYL ISOMERASE"/>
    <property type="match status" value="1"/>
</dbReference>
<dbReference type="Gene3D" id="1.10.4030.10">
    <property type="entry name" value="Porin chaperone SurA, peptide-binding domain"/>
    <property type="match status" value="1"/>
</dbReference>
<dbReference type="InterPro" id="IPR023058">
    <property type="entry name" value="PPIase_PpiC_CS"/>
</dbReference>
<feature type="domain" description="PpiC" evidence="9">
    <location>
        <begin position="238"/>
        <end position="328"/>
    </location>
</feature>
<dbReference type="Gene3D" id="3.10.50.40">
    <property type="match status" value="1"/>
</dbReference>
<proteinExistence type="predicted"/>
<organism evidence="10 11">
    <name type="scientific">Cohnella fermenti</name>
    <dbReference type="NCBI Taxonomy" id="2565925"/>
    <lineage>
        <taxon>Bacteria</taxon>
        <taxon>Bacillati</taxon>
        <taxon>Bacillota</taxon>
        <taxon>Bacilli</taxon>
        <taxon>Bacillales</taxon>
        <taxon>Paenibacillaceae</taxon>
        <taxon>Cohnella</taxon>
    </lineage>
</organism>
<dbReference type="PANTHER" id="PTHR47245:SF1">
    <property type="entry name" value="FOLDASE PROTEIN PRSA"/>
    <property type="match status" value="1"/>
</dbReference>
<dbReference type="InterPro" id="IPR046357">
    <property type="entry name" value="PPIase_dom_sf"/>
</dbReference>
<dbReference type="EC" id="5.2.1.8" evidence="2"/>
<evidence type="ECO:0000313" key="11">
    <source>
        <dbReference type="Proteomes" id="UP000310636"/>
    </source>
</evidence>
<evidence type="ECO:0000256" key="3">
    <source>
        <dbReference type="ARBA" id="ARBA00022729"/>
    </source>
</evidence>
<evidence type="ECO:0000256" key="8">
    <source>
        <dbReference type="SAM" id="Phobius"/>
    </source>
</evidence>
<dbReference type="AlphaFoldDB" id="A0A4S4BM69"/>
<dbReference type="GO" id="GO:0003755">
    <property type="term" value="F:peptidyl-prolyl cis-trans isomerase activity"/>
    <property type="evidence" value="ECO:0007669"/>
    <property type="project" value="UniProtKB-KW"/>
</dbReference>
<evidence type="ECO:0000256" key="1">
    <source>
        <dbReference type="ARBA" id="ARBA00000971"/>
    </source>
</evidence>
<keyword evidence="8" id="KW-0472">Membrane</keyword>
<dbReference type="InterPro" id="IPR027304">
    <property type="entry name" value="Trigger_fact/SurA_dom_sf"/>
</dbReference>
<feature type="transmembrane region" description="Helical" evidence="8">
    <location>
        <begin position="82"/>
        <end position="101"/>
    </location>
</feature>
<name>A0A4S4BM69_9BACL</name>
<keyword evidence="11" id="KW-1185">Reference proteome</keyword>
<feature type="region of interest" description="Disordered" evidence="7">
    <location>
        <begin position="376"/>
        <end position="400"/>
    </location>
</feature>
<comment type="caution">
    <text evidence="10">The sequence shown here is derived from an EMBL/GenBank/DDBJ whole genome shotgun (WGS) entry which is preliminary data.</text>
</comment>
<dbReference type="PROSITE" id="PS50198">
    <property type="entry name" value="PPIC_PPIASE_2"/>
    <property type="match status" value="1"/>
</dbReference>
<dbReference type="Proteomes" id="UP000310636">
    <property type="component" value="Unassembled WGS sequence"/>
</dbReference>
<evidence type="ECO:0000256" key="4">
    <source>
        <dbReference type="ARBA" id="ARBA00023110"/>
    </source>
</evidence>
<comment type="catalytic activity">
    <reaction evidence="1">
        <text>[protein]-peptidylproline (omega=180) = [protein]-peptidylproline (omega=0)</text>
        <dbReference type="Rhea" id="RHEA:16237"/>
        <dbReference type="Rhea" id="RHEA-COMP:10747"/>
        <dbReference type="Rhea" id="RHEA-COMP:10748"/>
        <dbReference type="ChEBI" id="CHEBI:83833"/>
        <dbReference type="ChEBI" id="CHEBI:83834"/>
        <dbReference type="EC" id="5.2.1.8"/>
    </reaction>
</comment>
<keyword evidence="4 6" id="KW-0697">Rotamase</keyword>
<keyword evidence="8" id="KW-1133">Transmembrane helix</keyword>
<dbReference type="InterPro" id="IPR000297">
    <property type="entry name" value="PPIase_PpiC"/>
</dbReference>
<dbReference type="SUPFAM" id="SSF109998">
    <property type="entry name" value="Triger factor/SurA peptide-binding domain-like"/>
    <property type="match status" value="1"/>
</dbReference>
<dbReference type="Pfam" id="PF13624">
    <property type="entry name" value="SurA_N_3"/>
    <property type="match status" value="1"/>
</dbReference>
<evidence type="ECO:0000256" key="6">
    <source>
        <dbReference type="PROSITE-ProRule" id="PRU00278"/>
    </source>
</evidence>
<dbReference type="Pfam" id="PF00639">
    <property type="entry name" value="Rotamase"/>
    <property type="match status" value="1"/>
</dbReference>